<protein>
    <recommendedName>
        <fullName evidence="7">tRNA-specific adenosine deaminase</fullName>
        <ecNumber evidence="7">3.5.4.33</ecNumber>
    </recommendedName>
</protein>
<comment type="catalytic activity">
    <reaction evidence="6 7">
        <text>adenosine(34) in tRNA + H2O + H(+) = inosine(34) in tRNA + NH4(+)</text>
        <dbReference type="Rhea" id="RHEA:43168"/>
        <dbReference type="Rhea" id="RHEA-COMP:10373"/>
        <dbReference type="Rhea" id="RHEA-COMP:10374"/>
        <dbReference type="ChEBI" id="CHEBI:15377"/>
        <dbReference type="ChEBI" id="CHEBI:15378"/>
        <dbReference type="ChEBI" id="CHEBI:28938"/>
        <dbReference type="ChEBI" id="CHEBI:74411"/>
        <dbReference type="ChEBI" id="CHEBI:82852"/>
        <dbReference type="EC" id="3.5.4.33"/>
    </reaction>
</comment>
<dbReference type="HAMAP" id="MF_00972">
    <property type="entry name" value="tRNA_aden_deaminase"/>
    <property type="match status" value="1"/>
</dbReference>
<feature type="binding site" evidence="7">
    <location>
        <position position="86"/>
    </location>
    <ligand>
        <name>Zn(2+)</name>
        <dbReference type="ChEBI" id="CHEBI:29105"/>
        <note>catalytic</note>
    </ligand>
</feature>
<organism evidence="9 10">
    <name type="scientific">Acetomicrobium hydrogeniformans</name>
    <dbReference type="NCBI Taxonomy" id="649746"/>
    <lineage>
        <taxon>Bacteria</taxon>
        <taxon>Thermotogati</taxon>
        <taxon>Synergistota</taxon>
        <taxon>Synergistia</taxon>
        <taxon>Synergistales</taxon>
        <taxon>Acetomicrobiaceae</taxon>
        <taxon>Acetomicrobium</taxon>
    </lineage>
</organism>
<feature type="binding site" evidence="7">
    <location>
        <position position="56"/>
    </location>
    <ligand>
        <name>Zn(2+)</name>
        <dbReference type="ChEBI" id="CHEBI:29105"/>
        <note>catalytic</note>
    </ligand>
</feature>
<dbReference type="GO" id="GO:0002100">
    <property type="term" value="P:tRNA wobble adenosine to inosine editing"/>
    <property type="evidence" value="ECO:0007669"/>
    <property type="project" value="UniProtKB-UniRule"/>
</dbReference>
<feature type="domain" description="CMP/dCMP-type deaminase" evidence="8">
    <location>
        <begin position="5"/>
        <end position="115"/>
    </location>
</feature>
<name>A0A7V7BY32_9BACT</name>
<evidence type="ECO:0000313" key="9">
    <source>
        <dbReference type="EMBL" id="HHZ04200.1"/>
    </source>
</evidence>
<feature type="binding site" evidence="7">
    <location>
        <position position="89"/>
    </location>
    <ligand>
        <name>Zn(2+)</name>
        <dbReference type="ChEBI" id="CHEBI:29105"/>
        <note>catalytic</note>
    </ligand>
</feature>
<comment type="function">
    <text evidence="7">Catalyzes the deamination of adenosine to inosine at the wobble position 34 of tRNA(Arg2).</text>
</comment>
<comment type="caution">
    <text evidence="9">The sequence shown here is derived from an EMBL/GenBank/DDBJ whole genome shotgun (WGS) entry which is preliminary data.</text>
</comment>
<comment type="subunit">
    <text evidence="1 7">Homodimer.</text>
</comment>
<evidence type="ECO:0000256" key="4">
    <source>
        <dbReference type="ARBA" id="ARBA00022801"/>
    </source>
</evidence>
<evidence type="ECO:0000259" key="8">
    <source>
        <dbReference type="PROSITE" id="PS51747"/>
    </source>
</evidence>
<dbReference type="InterPro" id="IPR028883">
    <property type="entry name" value="tRNA_aden_deaminase"/>
</dbReference>
<dbReference type="AlphaFoldDB" id="A0A7V7BY32"/>
<comment type="similarity">
    <text evidence="7">Belongs to the cytidine and deoxycytidylate deaminase family.</text>
</comment>
<dbReference type="PANTHER" id="PTHR11079">
    <property type="entry name" value="CYTOSINE DEAMINASE FAMILY MEMBER"/>
    <property type="match status" value="1"/>
</dbReference>
<sequence>MRDRSIQEKFMRIALQEAKRAFDEGEVPVGALIELDGAIVARGHNTRERDGDPTAHAEIVAIKEAAGILSKGDLSKCNLYVTLEPCLMCAGAALQARIKKVFFGARDPRAGACRSLYRVLEDKRLPWRCEIEGGILAADCKKILDNFFLMLRNRRRDGRAVEGGRLEID</sequence>
<dbReference type="RefSeq" id="WP_273002624.1">
    <property type="nucleotide sequence ID" value="NZ_DURU01000071.1"/>
</dbReference>
<dbReference type="Pfam" id="PF00383">
    <property type="entry name" value="dCMP_cyt_deam_1"/>
    <property type="match status" value="1"/>
</dbReference>
<keyword evidence="4 7" id="KW-0378">Hydrolase</keyword>
<keyword evidence="3 7" id="KW-0479">Metal-binding</keyword>
<proteinExistence type="inferred from homology"/>
<dbReference type="EC" id="3.5.4.33" evidence="7"/>
<dbReference type="CDD" id="cd01285">
    <property type="entry name" value="nucleoside_deaminase"/>
    <property type="match status" value="1"/>
</dbReference>
<keyword evidence="5 7" id="KW-0862">Zinc</keyword>
<evidence type="ECO:0000256" key="6">
    <source>
        <dbReference type="ARBA" id="ARBA00048045"/>
    </source>
</evidence>
<dbReference type="FunFam" id="3.40.140.10:FF:000005">
    <property type="entry name" value="tRNA-specific adenosine deaminase"/>
    <property type="match status" value="1"/>
</dbReference>
<dbReference type="SUPFAM" id="SSF53927">
    <property type="entry name" value="Cytidine deaminase-like"/>
    <property type="match status" value="1"/>
</dbReference>
<evidence type="ECO:0000313" key="10">
    <source>
        <dbReference type="Proteomes" id="UP000525027"/>
    </source>
</evidence>
<reference evidence="9 10" key="1">
    <citation type="journal article" date="2020" name="Biotechnol. Biofuels">
        <title>New insights from the biogas microbiome by comprehensive genome-resolved metagenomics of nearly 1600 species originating from multiple anaerobic digesters.</title>
        <authorList>
            <person name="Campanaro S."/>
            <person name="Treu L."/>
            <person name="Rodriguez-R L.M."/>
            <person name="Kovalovszki A."/>
            <person name="Ziels R.M."/>
            <person name="Maus I."/>
            <person name="Zhu X."/>
            <person name="Kougias P.G."/>
            <person name="Basile A."/>
            <person name="Luo G."/>
            <person name="Schluter A."/>
            <person name="Konstantinidis K.T."/>
            <person name="Angelidaki I."/>
        </authorList>
    </citation>
    <scope>NUCLEOTIDE SEQUENCE [LARGE SCALE GENOMIC DNA]</scope>
    <source>
        <strain evidence="9">AS25fmACSIPFO_94</strain>
    </source>
</reference>
<accession>A0A7V7BY32</accession>
<evidence type="ECO:0000256" key="7">
    <source>
        <dbReference type="HAMAP-Rule" id="MF_00972"/>
    </source>
</evidence>
<dbReference type="Proteomes" id="UP000525027">
    <property type="component" value="Unassembled WGS sequence"/>
</dbReference>
<dbReference type="PANTHER" id="PTHR11079:SF179">
    <property type="entry name" value="TRNA(ADENINE(34)) DEAMINASE, CHLOROPLASTIC"/>
    <property type="match status" value="1"/>
</dbReference>
<dbReference type="GO" id="GO:0052717">
    <property type="term" value="F:tRNA-specific adenosine-34 deaminase activity"/>
    <property type="evidence" value="ECO:0007669"/>
    <property type="project" value="UniProtKB-UniRule"/>
</dbReference>
<evidence type="ECO:0000256" key="3">
    <source>
        <dbReference type="ARBA" id="ARBA00022723"/>
    </source>
</evidence>
<dbReference type="InterPro" id="IPR016193">
    <property type="entry name" value="Cytidine_deaminase-like"/>
</dbReference>
<feature type="active site" description="Proton donor" evidence="7">
    <location>
        <position position="58"/>
    </location>
</feature>
<dbReference type="InterPro" id="IPR002125">
    <property type="entry name" value="CMP_dCMP_dom"/>
</dbReference>
<dbReference type="Gene3D" id="3.40.140.10">
    <property type="entry name" value="Cytidine Deaminase, domain 2"/>
    <property type="match status" value="1"/>
</dbReference>
<dbReference type="GO" id="GO:0008270">
    <property type="term" value="F:zinc ion binding"/>
    <property type="evidence" value="ECO:0007669"/>
    <property type="project" value="UniProtKB-UniRule"/>
</dbReference>
<evidence type="ECO:0000256" key="1">
    <source>
        <dbReference type="ARBA" id="ARBA00011738"/>
    </source>
</evidence>
<dbReference type="EMBL" id="DURU01000071">
    <property type="protein sequence ID" value="HHZ04200.1"/>
    <property type="molecule type" value="Genomic_DNA"/>
</dbReference>
<dbReference type="NCBIfam" id="NF008113">
    <property type="entry name" value="PRK10860.1"/>
    <property type="match status" value="1"/>
</dbReference>
<evidence type="ECO:0000256" key="2">
    <source>
        <dbReference type="ARBA" id="ARBA00022694"/>
    </source>
</evidence>
<evidence type="ECO:0000256" key="5">
    <source>
        <dbReference type="ARBA" id="ARBA00022833"/>
    </source>
</evidence>
<comment type="cofactor">
    <cofactor evidence="7">
        <name>Zn(2+)</name>
        <dbReference type="ChEBI" id="CHEBI:29105"/>
    </cofactor>
    <text evidence="7">Binds 1 zinc ion per subunit.</text>
</comment>
<gene>
    <name evidence="7" type="primary">tadA</name>
    <name evidence="9" type="ORF">GX397_03915</name>
</gene>
<dbReference type="PROSITE" id="PS51747">
    <property type="entry name" value="CYT_DCMP_DEAMINASES_2"/>
    <property type="match status" value="1"/>
</dbReference>
<keyword evidence="2 7" id="KW-0819">tRNA processing</keyword>